<dbReference type="PANTHER" id="PTHR32488">
    <property type="entry name" value="UPF0746 PROTEIN DDB_G0280785-RELATED"/>
    <property type="match status" value="1"/>
</dbReference>
<accession>Q55B22</accession>
<name>Q55B22_DICDI</name>
<dbReference type="RefSeq" id="XP_645790.1">
    <property type="nucleotide sequence ID" value="XM_640698.1"/>
</dbReference>
<dbReference type="VEuPathDB" id="AmoebaDB:DDB_G0271466"/>
<evidence type="ECO:0000313" key="2">
    <source>
        <dbReference type="Proteomes" id="UP000002195"/>
    </source>
</evidence>
<evidence type="ECO:0000313" key="1">
    <source>
        <dbReference type="EMBL" id="EAL71863.1"/>
    </source>
</evidence>
<dbReference type="GeneID" id="8617982"/>
<dbReference type="InterPro" id="IPR051904">
    <property type="entry name" value="UPF0746_actin_org"/>
</dbReference>
<dbReference type="InParanoid" id="Q55B22"/>
<dbReference type="KEGG" id="ddi:DDB_G0271466"/>
<dbReference type="EMBL" id="AAFI02000006">
    <property type="protein sequence ID" value="EAL71863.1"/>
    <property type="molecule type" value="Genomic_DNA"/>
</dbReference>
<dbReference type="Proteomes" id="UP000002195">
    <property type="component" value="Unassembled WGS sequence"/>
</dbReference>
<dbReference type="AlphaFoldDB" id="Q55B22"/>
<organism evidence="1 2">
    <name type="scientific">Dictyostelium discoideum</name>
    <name type="common">Social amoeba</name>
    <dbReference type="NCBI Taxonomy" id="44689"/>
    <lineage>
        <taxon>Eukaryota</taxon>
        <taxon>Amoebozoa</taxon>
        <taxon>Evosea</taxon>
        <taxon>Eumycetozoa</taxon>
        <taxon>Dictyostelia</taxon>
        <taxon>Dictyosteliales</taxon>
        <taxon>Dictyosteliaceae</taxon>
        <taxon>Dictyostelium</taxon>
    </lineage>
</organism>
<reference evidence="1 2" key="1">
    <citation type="journal article" date="2005" name="Nature">
        <title>The genome of the social amoeba Dictyostelium discoideum.</title>
        <authorList>
            <consortium name="The Dictyostelium discoideum Sequencing Consortium"/>
            <person name="Eichinger L."/>
            <person name="Pachebat J.A."/>
            <person name="Glockner G."/>
            <person name="Rajandream M.A."/>
            <person name="Sucgang R."/>
            <person name="Berriman M."/>
            <person name="Song J."/>
            <person name="Olsen R."/>
            <person name="Szafranski K."/>
            <person name="Xu Q."/>
            <person name="Tunggal B."/>
            <person name="Kummerfeld S."/>
            <person name="Madera M."/>
            <person name="Konfortov B.A."/>
            <person name="Rivero F."/>
            <person name="Bankier A.T."/>
            <person name="Lehmann R."/>
            <person name="Hamlin N."/>
            <person name="Davies R."/>
            <person name="Gaudet P."/>
            <person name="Fey P."/>
            <person name="Pilcher K."/>
            <person name="Chen G."/>
            <person name="Saunders D."/>
            <person name="Sodergren E."/>
            <person name="Davis P."/>
            <person name="Kerhornou A."/>
            <person name="Nie X."/>
            <person name="Hall N."/>
            <person name="Anjard C."/>
            <person name="Hemphill L."/>
            <person name="Bason N."/>
            <person name="Farbrother P."/>
            <person name="Desany B."/>
            <person name="Just E."/>
            <person name="Morio T."/>
            <person name="Rost R."/>
            <person name="Churcher C."/>
            <person name="Cooper J."/>
            <person name="Haydock S."/>
            <person name="van Driessche N."/>
            <person name="Cronin A."/>
            <person name="Goodhead I."/>
            <person name="Muzny D."/>
            <person name="Mourier T."/>
            <person name="Pain A."/>
            <person name="Lu M."/>
            <person name="Harper D."/>
            <person name="Lindsay R."/>
            <person name="Hauser H."/>
            <person name="James K."/>
            <person name="Quiles M."/>
            <person name="Madan Babu M."/>
            <person name="Saito T."/>
            <person name="Buchrieser C."/>
            <person name="Wardroper A."/>
            <person name="Felder M."/>
            <person name="Thangavelu M."/>
            <person name="Johnson D."/>
            <person name="Knights A."/>
            <person name="Loulseged H."/>
            <person name="Mungall K."/>
            <person name="Oliver K."/>
            <person name="Price C."/>
            <person name="Quail M.A."/>
            <person name="Urushihara H."/>
            <person name="Hernandez J."/>
            <person name="Rabbinowitsch E."/>
            <person name="Steffen D."/>
            <person name="Sanders M."/>
            <person name="Ma J."/>
            <person name="Kohara Y."/>
            <person name="Sharp S."/>
            <person name="Simmonds M."/>
            <person name="Spiegler S."/>
            <person name="Tivey A."/>
            <person name="Sugano S."/>
            <person name="White B."/>
            <person name="Walker D."/>
            <person name="Woodward J."/>
            <person name="Winckler T."/>
            <person name="Tanaka Y."/>
            <person name="Shaulsky G."/>
            <person name="Schleicher M."/>
            <person name="Weinstock G."/>
            <person name="Rosenthal A."/>
            <person name="Cox E.C."/>
            <person name="Chisholm R.L."/>
            <person name="Gibbs R."/>
            <person name="Loomis W.F."/>
            <person name="Platzer M."/>
            <person name="Kay R.R."/>
            <person name="Williams J."/>
            <person name="Dear P.H."/>
            <person name="Noegel A.A."/>
            <person name="Barrell B."/>
            <person name="Kuspa A."/>
        </authorList>
    </citation>
    <scope>NUCLEOTIDE SEQUENCE [LARGE SCALE GENOMIC DNA]</scope>
    <source>
        <strain evidence="1 2">AX4</strain>
    </source>
</reference>
<proteinExistence type="predicted"/>
<keyword evidence="2" id="KW-1185">Reference proteome</keyword>
<dbReference type="PaxDb" id="44689-DDB0216842"/>
<protein>
    <submittedName>
        <fullName evidence="1">Uncharacterized protein</fullName>
    </submittedName>
</protein>
<dbReference type="eggNOG" id="ENOG502RI9G">
    <property type="taxonomic scope" value="Eukaryota"/>
</dbReference>
<sequence>MENNNNNLEDIETFIDESNEILFWKLFRNNNNNFEDNETCIYENNNEILFWKLFRNIVIYKKIFSFMDSRFSINYDSMSSISNLINNNHFNIIKEKVYRNCRYLHYTSNNCKIEPSLLFVKLFSNIKDDDYRLYRNFLNSDNCYYDSHSTISKALILSKKLEINKLYINEFDYKPTETDLFYSIIIGLLCFFNIIDDHSYEGYEKNHHQIAIDDLVYSFTNNPYAIDKDPGFNETQH</sequence>
<dbReference type="HOGENOM" id="CLU_1172504_0_0_1"/>
<comment type="caution">
    <text evidence="1">The sequence shown here is derived from an EMBL/GenBank/DDBJ whole genome shotgun (WGS) entry which is preliminary data.</text>
</comment>
<gene>
    <name evidence="1" type="ORF">DDB_G0271466</name>
</gene>
<dbReference type="PANTHER" id="PTHR32488:SF76">
    <property type="entry name" value="ANKYRIN REPEAT-CONTAINING PROTEIN-RELATED"/>
    <property type="match status" value="1"/>
</dbReference>